<evidence type="ECO:0000256" key="1">
    <source>
        <dbReference type="ARBA" id="ARBA00022729"/>
    </source>
</evidence>
<keyword evidence="1" id="KW-0732">Signal</keyword>
<gene>
    <name evidence="3" type="ORF">Pyn_34677</name>
</gene>
<keyword evidence="3" id="KW-0808">Transferase</keyword>
<evidence type="ECO:0000313" key="3">
    <source>
        <dbReference type="EMBL" id="PQM33279.1"/>
    </source>
</evidence>
<keyword evidence="2" id="KW-1015">Disulfide bond</keyword>
<dbReference type="PANTHER" id="PTHR47976:SF108">
    <property type="entry name" value="G-TYPE LECTIN S-RECEPTOR-LIKE SERINE_THREONINE-PROTEIN KINASE LECRK1"/>
    <property type="match status" value="1"/>
</dbReference>
<dbReference type="PANTHER" id="PTHR47976">
    <property type="entry name" value="G-TYPE LECTIN S-RECEPTOR-LIKE SERINE/THREONINE-PROTEIN KINASE SD2-5"/>
    <property type="match status" value="1"/>
</dbReference>
<dbReference type="GO" id="GO:0016301">
    <property type="term" value="F:kinase activity"/>
    <property type="evidence" value="ECO:0007669"/>
    <property type="project" value="UniProtKB-KW"/>
</dbReference>
<dbReference type="AlphaFoldDB" id="A0A314UED6"/>
<name>A0A314UED6_PRUYE</name>
<organism evidence="3 4">
    <name type="scientific">Prunus yedoensis var. nudiflora</name>
    <dbReference type="NCBI Taxonomy" id="2094558"/>
    <lineage>
        <taxon>Eukaryota</taxon>
        <taxon>Viridiplantae</taxon>
        <taxon>Streptophyta</taxon>
        <taxon>Embryophyta</taxon>
        <taxon>Tracheophyta</taxon>
        <taxon>Spermatophyta</taxon>
        <taxon>Magnoliopsida</taxon>
        <taxon>eudicotyledons</taxon>
        <taxon>Gunneridae</taxon>
        <taxon>Pentapetalae</taxon>
        <taxon>rosids</taxon>
        <taxon>fabids</taxon>
        <taxon>Rosales</taxon>
        <taxon>Rosaceae</taxon>
        <taxon>Amygdaloideae</taxon>
        <taxon>Amygdaleae</taxon>
        <taxon>Prunus</taxon>
    </lineage>
</organism>
<protein>
    <submittedName>
        <fullName evidence="3">G-type lectin S-receptor-like serine/threonine-protein kinase LECRK3</fullName>
    </submittedName>
</protein>
<keyword evidence="3" id="KW-0675">Receptor</keyword>
<keyword evidence="3" id="KW-0418">Kinase</keyword>
<reference evidence="3 4" key="1">
    <citation type="submission" date="2018-02" db="EMBL/GenBank/DDBJ databases">
        <title>Draft genome of wild Prunus yedoensis var. nudiflora.</title>
        <authorList>
            <person name="Baek S."/>
            <person name="Kim J.-H."/>
            <person name="Choi K."/>
            <person name="Kim G.-B."/>
            <person name="Cho A."/>
            <person name="Jang H."/>
            <person name="Shin C.-H."/>
            <person name="Yu H.-J."/>
            <person name="Mun J.-H."/>
        </authorList>
    </citation>
    <scope>NUCLEOTIDE SEQUENCE [LARGE SCALE GENOMIC DNA]</scope>
    <source>
        <strain evidence="4">cv. Jeju island</strain>
        <tissue evidence="3">Leaf</tissue>
    </source>
</reference>
<dbReference type="OrthoDB" id="1174274at2759"/>
<dbReference type="InterPro" id="IPR036426">
    <property type="entry name" value="Bulb-type_lectin_dom_sf"/>
</dbReference>
<dbReference type="Proteomes" id="UP000250321">
    <property type="component" value="Unassembled WGS sequence"/>
</dbReference>
<accession>A0A314UED6</accession>
<evidence type="ECO:0000256" key="2">
    <source>
        <dbReference type="ARBA" id="ARBA00023157"/>
    </source>
</evidence>
<keyword evidence="4" id="KW-1185">Reference proteome</keyword>
<keyword evidence="3" id="KW-0430">Lectin</keyword>
<sequence>MSGAHHLGEFAFGFQRIGSDGGFILAIWFTKNPENTVVWSANGNNLWQQGSTVELTAHAQLMLNDTATGKQKDC</sequence>
<dbReference type="EMBL" id="PJQY01003945">
    <property type="protein sequence ID" value="PQM33279.1"/>
    <property type="molecule type" value="Genomic_DNA"/>
</dbReference>
<dbReference type="SUPFAM" id="SSF51110">
    <property type="entry name" value="alpha-D-mannose-specific plant lectins"/>
    <property type="match status" value="1"/>
</dbReference>
<comment type="caution">
    <text evidence="3">The sequence shown here is derived from an EMBL/GenBank/DDBJ whole genome shotgun (WGS) entry which is preliminary data.</text>
</comment>
<proteinExistence type="predicted"/>
<dbReference type="InterPro" id="IPR051343">
    <property type="entry name" value="G-type_lectin_kinases/EP1-like"/>
</dbReference>
<dbReference type="STRING" id="2094558.A0A314UED6"/>
<evidence type="ECO:0000313" key="4">
    <source>
        <dbReference type="Proteomes" id="UP000250321"/>
    </source>
</evidence>
<dbReference type="GO" id="GO:0030246">
    <property type="term" value="F:carbohydrate binding"/>
    <property type="evidence" value="ECO:0007669"/>
    <property type="project" value="UniProtKB-KW"/>
</dbReference>